<dbReference type="GO" id="GO:0006281">
    <property type="term" value="P:DNA repair"/>
    <property type="evidence" value="ECO:0007669"/>
    <property type="project" value="InterPro"/>
</dbReference>
<evidence type="ECO:0000256" key="2">
    <source>
        <dbReference type="ARBA" id="ARBA00022723"/>
    </source>
</evidence>
<dbReference type="SUPFAM" id="SSF56219">
    <property type="entry name" value="DNase I-like"/>
    <property type="match status" value="1"/>
</dbReference>
<dbReference type="NCBIfam" id="TIGR00633">
    <property type="entry name" value="xth"/>
    <property type="match status" value="1"/>
</dbReference>
<feature type="binding site" evidence="6">
    <location>
        <position position="7"/>
    </location>
    <ligand>
        <name>Mg(2+)</name>
        <dbReference type="ChEBI" id="CHEBI:18420"/>
        <label>1</label>
    </ligand>
</feature>
<dbReference type="Proteomes" id="UP000549971">
    <property type="component" value="Unassembled WGS sequence"/>
</dbReference>
<dbReference type="CDD" id="cd09086">
    <property type="entry name" value="ExoIII-like_AP-endo"/>
    <property type="match status" value="1"/>
</dbReference>
<dbReference type="RefSeq" id="WP_184793696.1">
    <property type="nucleotide sequence ID" value="NZ_JACHMY010000001.1"/>
</dbReference>
<dbReference type="GO" id="GO:0004519">
    <property type="term" value="F:endonuclease activity"/>
    <property type="evidence" value="ECO:0007669"/>
    <property type="project" value="InterPro"/>
</dbReference>
<evidence type="ECO:0000256" key="8">
    <source>
        <dbReference type="SAM" id="MobiDB-lite"/>
    </source>
</evidence>
<evidence type="ECO:0000256" key="1">
    <source>
        <dbReference type="ARBA" id="ARBA00007092"/>
    </source>
</evidence>
<sequence>MRVATWNVNSVKQRMPRLLDWLDEREPDVVCLQETKLADDAFTALLGQELAGRGYETALYGEVQWNGVALLSKVGIEDVVTGVAGAPGFPNPEARAVAATCGGIRIHSLYVPNGREPDSDHYVYKLAWLKALRDVVAAGPAEQIVCGDMNIAPTDADLFDPAAFVGSTHVTVPEREALAALLATGLHDVVRDRWPTERVFSYWDYRAGMFHQDLGMRIDLMLASDPVAERVKAAWIDRKARKGTGPSDHAPVIIDLDVAPDGDLGPVVPPPSNPRGARKKTTKLPQNR</sequence>
<evidence type="ECO:0000256" key="5">
    <source>
        <dbReference type="PIRSR" id="PIRSR604808-1"/>
    </source>
</evidence>
<dbReference type="PROSITE" id="PS51435">
    <property type="entry name" value="AP_NUCLEASE_F1_4"/>
    <property type="match status" value="1"/>
</dbReference>
<feature type="region of interest" description="Disordered" evidence="8">
    <location>
        <begin position="258"/>
        <end position="288"/>
    </location>
</feature>
<dbReference type="InterPro" id="IPR037493">
    <property type="entry name" value="ExoIII-like"/>
</dbReference>
<feature type="site" description="Important for catalytic activity" evidence="7">
    <location>
        <position position="219"/>
    </location>
</feature>
<dbReference type="InterPro" id="IPR005135">
    <property type="entry name" value="Endo/exonuclease/phosphatase"/>
</dbReference>
<accession>A0A7W9J1E3</accession>
<evidence type="ECO:0000256" key="7">
    <source>
        <dbReference type="PIRSR" id="PIRSR604808-3"/>
    </source>
</evidence>
<dbReference type="GO" id="GO:0003677">
    <property type="term" value="F:DNA binding"/>
    <property type="evidence" value="ECO:0007669"/>
    <property type="project" value="InterPro"/>
</dbReference>
<comment type="caution">
    <text evidence="10">The sequence shown here is derived from an EMBL/GenBank/DDBJ whole genome shotgun (WGS) entry which is preliminary data.</text>
</comment>
<reference evidence="10 11" key="1">
    <citation type="submission" date="2020-08" db="EMBL/GenBank/DDBJ databases">
        <title>Sequencing the genomes of 1000 actinobacteria strains.</title>
        <authorList>
            <person name="Klenk H.-P."/>
        </authorList>
    </citation>
    <scope>NUCLEOTIDE SEQUENCE [LARGE SCALE GENOMIC DNA]</scope>
    <source>
        <strain evidence="10 11">DSM 28967</strain>
    </source>
</reference>
<evidence type="ECO:0000256" key="4">
    <source>
        <dbReference type="ARBA" id="ARBA00022842"/>
    </source>
</evidence>
<comment type="similarity">
    <text evidence="1">Belongs to the DNA repair enzymes AP/ExoA family.</text>
</comment>
<dbReference type="PANTHER" id="PTHR43250:SF2">
    <property type="entry name" value="EXODEOXYRIBONUCLEASE III"/>
    <property type="match status" value="1"/>
</dbReference>
<organism evidence="10 11">
    <name type="scientific">Kribbella italica</name>
    <dbReference type="NCBI Taxonomy" id="1540520"/>
    <lineage>
        <taxon>Bacteria</taxon>
        <taxon>Bacillati</taxon>
        <taxon>Actinomycetota</taxon>
        <taxon>Actinomycetes</taxon>
        <taxon>Propionibacteriales</taxon>
        <taxon>Kribbellaceae</taxon>
        <taxon>Kribbella</taxon>
    </lineage>
</organism>
<feature type="site" description="Transition state stabilizer" evidence="7">
    <location>
        <position position="150"/>
    </location>
</feature>
<feature type="binding site" evidence="6">
    <location>
        <position position="248"/>
    </location>
    <ligand>
        <name>Mg(2+)</name>
        <dbReference type="ChEBI" id="CHEBI:18420"/>
        <label>1</label>
    </ligand>
</feature>
<feature type="binding site" evidence="6">
    <location>
        <position position="148"/>
    </location>
    <ligand>
        <name>Mg(2+)</name>
        <dbReference type="ChEBI" id="CHEBI:18420"/>
        <label>1</label>
    </ligand>
</feature>
<keyword evidence="4 6" id="KW-0460">Magnesium</keyword>
<feature type="site" description="Interaction with DNA substrate" evidence="7">
    <location>
        <position position="249"/>
    </location>
</feature>
<dbReference type="InterPro" id="IPR020847">
    <property type="entry name" value="AP_endonuclease_F1_BS"/>
</dbReference>
<evidence type="ECO:0000256" key="3">
    <source>
        <dbReference type="ARBA" id="ARBA00022801"/>
    </source>
</evidence>
<evidence type="ECO:0000256" key="6">
    <source>
        <dbReference type="PIRSR" id="PIRSR604808-2"/>
    </source>
</evidence>
<keyword evidence="6" id="KW-0464">Manganese</keyword>
<feature type="binding site" evidence="6">
    <location>
        <position position="150"/>
    </location>
    <ligand>
        <name>Mg(2+)</name>
        <dbReference type="ChEBI" id="CHEBI:18420"/>
        <label>1</label>
    </ligand>
</feature>
<dbReference type="Gene3D" id="3.60.10.10">
    <property type="entry name" value="Endonuclease/exonuclease/phosphatase"/>
    <property type="match status" value="1"/>
</dbReference>
<dbReference type="GO" id="GO:0008311">
    <property type="term" value="F:double-stranded DNA 3'-5' DNA exonuclease activity"/>
    <property type="evidence" value="ECO:0007669"/>
    <property type="project" value="UniProtKB-EC"/>
</dbReference>
<evidence type="ECO:0000313" key="11">
    <source>
        <dbReference type="Proteomes" id="UP000549971"/>
    </source>
</evidence>
<feature type="binding site" evidence="6">
    <location>
        <position position="34"/>
    </location>
    <ligand>
        <name>Mg(2+)</name>
        <dbReference type="ChEBI" id="CHEBI:18420"/>
        <label>1</label>
    </ligand>
</feature>
<keyword evidence="2 6" id="KW-0479">Metal-binding</keyword>
<dbReference type="NCBIfam" id="TIGR00195">
    <property type="entry name" value="exoDNase_III"/>
    <property type="match status" value="1"/>
</dbReference>
<dbReference type="Pfam" id="PF03372">
    <property type="entry name" value="Exo_endo_phos"/>
    <property type="match status" value="1"/>
</dbReference>
<feature type="active site" evidence="5">
    <location>
        <position position="110"/>
    </location>
</feature>
<feature type="active site" description="Proton acceptor" evidence="5">
    <location>
        <position position="249"/>
    </location>
</feature>
<dbReference type="PANTHER" id="PTHR43250">
    <property type="entry name" value="EXODEOXYRIBONUCLEASE III"/>
    <property type="match status" value="1"/>
</dbReference>
<dbReference type="EC" id="3.1.11.2" evidence="10"/>
<dbReference type="AlphaFoldDB" id="A0A7W9J1E3"/>
<feature type="active site" description="Proton donor/acceptor" evidence="5">
    <location>
        <position position="148"/>
    </location>
</feature>
<dbReference type="EMBL" id="JACHMY010000001">
    <property type="protein sequence ID" value="MBB5833857.1"/>
    <property type="molecule type" value="Genomic_DNA"/>
</dbReference>
<dbReference type="InterPro" id="IPR004808">
    <property type="entry name" value="AP_endonuc_1"/>
</dbReference>
<evidence type="ECO:0000313" key="10">
    <source>
        <dbReference type="EMBL" id="MBB5833857.1"/>
    </source>
</evidence>
<feature type="domain" description="Endonuclease/exonuclease/phosphatase" evidence="9">
    <location>
        <begin position="4"/>
        <end position="249"/>
    </location>
</feature>
<dbReference type="InterPro" id="IPR036691">
    <property type="entry name" value="Endo/exonu/phosph_ase_sf"/>
</dbReference>
<keyword evidence="3 10" id="KW-0378">Hydrolase</keyword>
<evidence type="ECO:0000259" key="9">
    <source>
        <dbReference type="Pfam" id="PF03372"/>
    </source>
</evidence>
<name>A0A7W9J1E3_9ACTN</name>
<proteinExistence type="inferred from homology"/>
<comment type="cofactor">
    <cofactor evidence="6">
        <name>Mg(2+)</name>
        <dbReference type="ChEBI" id="CHEBI:18420"/>
    </cofactor>
    <cofactor evidence="6">
        <name>Mn(2+)</name>
        <dbReference type="ChEBI" id="CHEBI:29035"/>
    </cofactor>
    <text evidence="6">Probably binds two magnesium or manganese ions per subunit.</text>
</comment>
<dbReference type="PROSITE" id="PS00726">
    <property type="entry name" value="AP_NUCLEASE_F1_1"/>
    <property type="match status" value="1"/>
</dbReference>
<dbReference type="GO" id="GO:0046872">
    <property type="term" value="F:metal ion binding"/>
    <property type="evidence" value="ECO:0007669"/>
    <property type="project" value="UniProtKB-KW"/>
</dbReference>
<keyword evidence="11" id="KW-1185">Reference proteome</keyword>
<protein>
    <submittedName>
        <fullName evidence="10">Exodeoxyribonuclease-3</fullName>
        <ecNumber evidence="10">3.1.11.2</ecNumber>
    </submittedName>
</protein>
<gene>
    <name evidence="10" type="ORF">HDA39_000591</name>
</gene>
<feature type="binding site" evidence="6">
    <location>
        <position position="249"/>
    </location>
    <ligand>
        <name>Mg(2+)</name>
        <dbReference type="ChEBI" id="CHEBI:18420"/>
        <label>1</label>
    </ligand>
</feature>